<feature type="domain" description="Methyltransferase type 11" evidence="1">
    <location>
        <begin position="50"/>
        <end position="143"/>
    </location>
</feature>
<dbReference type="OrthoDB" id="65624at2"/>
<protein>
    <submittedName>
        <fullName evidence="3">Methyltransferase domain-containing protein</fullName>
    </submittedName>
    <submittedName>
        <fullName evidence="2">Phosphatidylethanolamine N-methyltransferase /phosphatidyl-N-methylethanolamine N-methyltransferase</fullName>
    </submittedName>
</protein>
<name>A0A1I5EJD9_9PSEU</name>
<dbReference type="GO" id="GO:0008757">
    <property type="term" value="F:S-adenosylmethionine-dependent methyltransferase activity"/>
    <property type="evidence" value="ECO:0007669"/>
    <property type="project" value="InterPro"/>
</dbReference>
<organism evidence="3 4">
    <name type="scientific">Saccharopolyspora antimicrobica</name>
    <dbReference type="NCBI Taxonomy" id="455193"/>
    <lineage>
        <taxon>Bacteria</taxon>
        <taxon>Bacillati</taxon>
        <taxon>Actinomycetota</taxon>
        <taxon>Actinomycetes</taxon>
        <taxon>Pseudonocardiales</taxon>
        <taxon>Pseudonocardiaceae</taxon>
        <taxon>Saccharopolyspora</taxon>
    </lineage>
</organism>
<dbReference type="PANTHER" id="PTHR45036">
    <property type="entry name" value="METHYLTRANSFERASE LIKE 7B"/>
    <property type="match status" value="1"/>
</dbReference>
<evidence type="ECO:0000313" key="3">
    <source>
        <dbReference type="EMBL" id="SFO11624.1"/>
    </source>
</evidence>
<keyword evidence="3" id="KW-0489">Methyltransferase</keyword>
<sequence length="216" mass="24223">MSVDGDRTDRWRAYWNRSALAYDEQMNRFERLMAPGGRRWVCSRAEGEVLEVAIGTGLNLPVYGRDVRLTGIEWSPRMLDLARQRAQDLDVPVDLREGDARDLPFPDASFDSVVCTFGLCAIPDEQQAIAEMARVLRPGGKLLLLDHVAGSAWPVRLLQRVAELITIPLGGEHFLRRPLPLVRAAGLDVEESDRFKLGIIERLAARKAVPPLRDSQ</sequence>
<dbReference type="Proteomes" id="UP000270697">
    <property type="component" value="Unassembled WGS sequence"/>
</dbReference>
<accession>A0A1I5EJD9</accession>
<evidence type="ECO:0000313" key="2">
    <source>
        <dbReference type="EMBL" id="RKT86843.1"/>
    </source>
</evidence>
<reference evidence="2 5" key="2">
    <citation type="submission" date="2018-10" db="EMBL/GenBank/DDBJ databases">
        <title>Sequencing the genomes of 1000 actinobacteria strains.</title>
        <authorList>
            <person name="Klenk H.-P."/>
        </authorList>
    </citation>
    <scope>NUCLEOTIDE SEQUENCE [LARGE SCALE GENOMIC DNA]</scope>
    <source>
        <strain evidence="2 5">DSM 45119</strain>
    </source>
</reference>
<proteinExistence type="predicted"/>
<dbReference type="InterPro" id="IPR029063">
    <property type="entry name" value="SAM-dependent_MTases_sf"/>
</dbReference>
<dbReference type="InterPro" id="IPR052356">
    <property type="entry name" value="Thiol_S-MT"/>
</dbReference>
<evidence type="ECO:0000259" key="1">
    <source>
        <dbReference type="Pfam" id="PF08241"/>
    </source>
</evidence>
<keyword evidence="5" id="KW-1185">Reference proteome</keyword>
<dbReference type="EMBL" id="RBXX01000002">
    <property type="protein sequence ID" value="RKT86843.1"/>
    <property type="molecule type" value="Genomic_DNA"/>
</dbReference>
<dbReference type="CDD" id="cd02440">
    <property type="entry name" value="AdoMet_MTases"/>
    <property type="match status" value="1"/>
</dbReference>
<dbReference type="Gene3D" id="3.40.50.150">
    <property type="entry name" value="Vaccinia Virus protein VP39"/>
    <property type="match status" value="1"/>
</dbReference>
<gene>
    <name evidence="2" type="ORF">ATL45_5222</name>
    <name evidence="3" type="ORF">SAMN05421805_109188</name>
</gene>
<dbReference type="SUPFAM" id="SSF53335">
    <property type="entry name" value="S-adenosyl-L-methionine-dependent methyltransferases"/>
    <property type="match status" value="1"/>
</dbReference>
<dbReference type="AlphaFoldDB" id="A0A1I5EJD9"/>
<dbReference type="PANTHER" id="PTHR45036:SF1">
    <property type="entry name" value="METHYLTRANSFERASE LIKE 7A"/>
    <property type="match status" value="1"/>
</dbReference>
<dbReference type="Pfam" id="PF08241">
    <property type="entry name" value="Methyltransf_11"/>
    <property type="match status" value="1"/>
</dbReference>
<keyword evidence="3" id="KW-0808">Transferase</keyword>
<evidence type="ECO:0000313" key="4">
    <source>
        <dbReference type="Proteomes" id="UP000199398"/>
    </source>
</evidence>
<dbReference type="RefSeq" id="WP_093155661.1">
    <property type="nucleotide sequence ID" value="NZ_FOUP01000009.1"/>
</dbReference>
<dbReference type="InterPro" id="IPR013216">
    <property type="entry name" value="Methyltransf_11"/>
</dbReference>
<evidence type="ECO:0000313" key="5">
    <source>
        <dbReference type="Proteomes" id="UP000270697"/>
    </source>
</evidence>
<dbReference type="Proteomes" id="UP000199398">
    <property type="component" value="Unassembled WGS sequence"/>
</dbReference>
<dbReference type="EMBL" id="FOUP01000009">
    <property type="protein sequence ID" value="SFO11624.1"/>
    <property type="molecule type" value="Genomic_DNA"/>
</dbReference>
<dbReference type="GO" id="GO:0032259">
    <property type="term" value="P:methylation"/>
    <property type="evidence" value="ECO:0007669"/>
    <property type="project" value="UniProtKB-KW"/>
</dbReference>
<reference evidence="3 4" key="1">
    <citation type="submission" date="2016-10" db="EMBL/GenBank/DDBJ databases">
        <authorList>
            <person name="de Groot N.N."/>
        </authorList>
    </citation>
    <scope>NUCLEOTIDE SEQUENCE [LARGE SCALE GENOMIC DNA]</scope>
    <source>
        <strain evidence="3 4">CPCC 201259</strain>
    </source>
</reference>
<dbReference type="STRING" id="455193.SAMN05421805_109188"/>